<feature type="compositionally biased region" description="Polar residues" evidence="2">
    <location>
        <begin position="1297"/>
        <end position="1307"/>
    </location>
</feature>
<name>A0ABD2X732_9HYME</name>
<gene>
    <name evidence="6" type="ORF">TKK_005640</name>
</gene>
<evidence type="ECO:0000256" key="2">
    <source>
        <dbReference type="SAM" id="MobiDB-lite"/>
    </source>
</evidence>
<dbReference type="InterPro" id="IPR029452">
    <property type="entry name" value="RICTOR_V"/>
</dbReference>
<feature type="domain" description="Rapamycin-insensitive companion of mTOR" evidence="5">
    <location>
        <begin position="1012"/>
        <end position="1084"/>
    </location>
</feature>
<feature type="compositionally biased region" description="Polar residues" evidence="2">
    <location>
        <begin position="1359"/>
        <end position="1382"/>
    </location>
</feature>
<accession>A0ABD2X732</accession>
<dbReference type="EMBL" id="JBJJXI010000049">
    <property type="protein sequence ID" value="KAL3400984.1"/>
    <property type="molecule type" value="Genomic_DNA"/>
</dbReference>
<dbReference type="InterPro" id="IPR016024">
    <property type="entry name" value="ARM-type_fold"/>
</dbReference>
<feature type="region of interest" description="Disordered" evidence="2">
    <location>
        <begin position="954"/>
        <end position="973"/>
    </location>
</feature>
<dbReference type="SUPFAM" id="SSF48371">
    <property type="entry name" value="ARM repeat"/>
    <property type="match status" value="1"/>
</dbReference>
<evidence type="ECO:0000259" key="4">
    <source>
        <dbReference type="SMART" id="SM01308"/>
    </source>
</evidence>
<dbReference type="InterPro" id="IPR029453">
    <property type="entry name" value="Rictor_IV"/>
</dbReference>
<organism evidence="6 7">
    <name type="scientific">Trichogramma kaykai</name>
    <dbReference type="NCBI Taxonomy" id="54128"/>
    <lineage>
        <taxon>Eukaryota</taxon>
        <taxon>Metazoa</taxon>
        <taxon>Ecdysozoa</taxon>
        <taxon>Arthropoda</taxon>
        <taxon>Hexapoda</taxon>
        <taxon>Insecta</taxon>
        <taxon>Pterygota</taxon>
        <taxon>Neoptera</taxon>
        <taxon>Endopterygota</taxon>
        <taxon>Hymenoptera</taxon>
        <taxon>Apocrita</taxon>
        <taxon>Proctotrupomorpha</taxon>
        <taxon>Chalcidoidea</taxon>
        <taxon>Trichogrammatidae</taxon>
        <taxon>Trichogramma</taxon>
    </lineage>
</organism>
<comment type="caution">
    <text evidence="6">The sequence shown here is derived from an EMBL/GenBank/DDBJ whole genome shotgun (WGS) entry which is preliminary data.</text>
</comment>
<evidence type="ECO:0000256" key="1">
    <source>
        <dbReference type="ARBA" id="ARBA00008878"/>
    </source>
</evidence>
<dbReference type="InterPro" id="IPR028268">
    <property type="entry name" value="Pianissimo_fam"/>
</dbReference>
<feature type="region of interest" description="Disordered" evidence="2">
    <location>
        <begin position="1226"/>
        <end position="1258"/>
    </location>
</feature>
<feature type="region of interest" description="Disordered" evidence="2">
    <location>
        <begin position="1347"/>
        <end position="1395"/>
    </location>
</feature>
<dbReference type="InterPro" id="IPR028267">
    <property type="entry name" value="Pianissimo_N"/>
</dbReference>
<keyword evidence="7" id="KW-1185">Reference proteome</keyword>
<dbReference type="Pfam" id="PF14664">
    <property type="entry name" value="RICTOR_N"/>
    <property type="match status" value="1"/>
</dbReference>
<sequence length="1655" mass="186783">MAIASWVMWGGRSLRSNRPLRRARQDTEDYCFELDLTKGFKENLTECLFNVCQVDGVSSSKKLASLNAIVKLINESNTFEYGFSKDELFCCLRVGLVHKATQVRAATLRAVRYFLQKEQDVIVLNRLQYPYFIARSVDVNIRNEVERLQALRLVRKILLLAPKQFSFALARSIICITSGGMEEKDRASRVFLAIVCELGVLNPYVFINCGGVGALARASTTGLSPAISEASIGVLLRLLGDPETRNDISLLCLAAPYCELESIGLDSTKEDWDQRFAASKYALLSVLRSYSGLLHFCHPHENSGLKAIADILYVEQLQVRGAVLELLYELLGLPLPEWTDEPDVALAAIDPNRVRSSWKLSENFVAAEGRTILPSLMSHCPNITEIHQALLINILLECGIHKALAKTIISSDTFISVRAAVLLGAILHLAHSLLPSELCDLTPPLPILLEQASLGCHQALAAVAILSRMHSMMRRRPTPASLFMDRLLQGGNWLRLSSSRVLRRQTSVRTWLKRDSLLDKLLRESKVLSAKDAHSWDWFTIRSIIRSRDDTFRTLQDTEHRTFIKRLIKFFKPTSNQFSRIDLATCARMARDATLAGCDLINFLLESQEPDATRFLHELLIDIAEQIMAIRIAETAHDALLSPRLVTTTCCQKYFLFLGQLSHSPHGTLVLRNFNFLDKLLDLAIATKHDCYVKLVVSSLDYSREGPNRRVFSKIIQDATLESTRMYATQFLRILFRTRVNDVRFWAFGLLLQRLNDESRMVALTALEALHEACEEPEFVEVMMRKSEDKYLNNWDEWLNHLGDRGHLLKIRLYSLRSAFSTMPAVSEELERWIRPGGQAERYAGLIECEIHDSLTRRQRDENGCYLRRMSGTPHSPKDVYIPPHLIGQLVQHDLGLQLLLRRNILQRFSRVVQRFRIESGGSQGKDNYGFRDDGKEDRRSEIEGGNRLETIIDSEGESTPLEVKGTPQKNDHIFEMRRKLSQDDSIRTTPEKSSRNDNDREEYMHGLDARILKVKSALWSLGHAGTSNLGVEQLISLNIIELMTTMAESCPHYSVRATAMYALSLISTTRAGAEILAAHGWPCVRHSRAEHWPVVQPISGSFTLNRSPSPVPMQRNQRSLSDSKSELPESVAALRRQRNRSESAAADLEPPKRYPLPNRAETPSPLSSVQKLSQQDAEGYAKLKSLQKHRRPSFSHSSLEQISDGRLSLQSLSECDSNRSLLTDPTFELSASPKHAMTKQRKVSTTQDEGDDTRPRYRGISLPIKLSVIFPEATPTDVMLEKINRVRPSQELRAAQSASTSDSSILQDELFRTPTRTLRDDAKQNDSGSDYVSTNPMILEEFAKASDGDNEGAAVPEASTNNSNFESNNRLAVPSSRQQNNSISDIDEESCSEYEQPSDHSRLCLVCFRERSASGDICTVEHDFRRTIDKNRRDVLKHAQRLSNPVYYRQSRQYLLRLRQQYPEVFQDACVYSEVAARLANNTYRLQARRFLQELFLDSSFPLLYEEPLTILKSVVDASEQNQASGVKKSPASSEDSLPHHLVVEATVETKVNGKTIGKLNEKNVESLADMPLELLEADVMRLDEGDACGIDEKHSNSDSSDSTEGKFTYNKTQLRTTDEMIISEILKPEERLKSKATDKIPKSGGIKTAFSLE</sequence>
<feature type="compositionally biased region" description="Polar residues" evidence="2">
    <location>
        <begin position="1165"/>
        <end position="1176"/>
    </location>
</feature>
<dbReference type="SMART" id="SM01308">
    <property type="entry name" value="RICTOR_N"/>
    <property type="match status" value="1"/>
</dbReference>
<feature type="region of interest" description="Disordered" evidence="2">
    <location>
        <begin position="1295"/>
        <end position="1335"/>
    </location>
</feature>
<protein>
    <recommendedName>
        <fullName evidence="8">Rapamycin-insensitive companion of mTOR</fullName>
    </recommendedName>
</protein>
<proteinExistence type="inferred from homology"/>
<feature type="region of interest" description="Disordered" evidence="2">
    <location>
        <begin position="979"/>
        <end position="1002"/>
    </location>
</feature>
<evidence type="ECO:0008006" key="8">
    <source>
        <dbReference type="Google" id="ProtNLM"/>
    </source>
</evidence>
<reference evidence="6 7" key="1">
    <citation type="journal article" date="2024" name="bioRxiv">
        <title>A reference genome for Trichogramma kaykai: A tiny desert-dwelling parasitoid wasp with competing sex-ratio distorters.</title>
        <authorList>
            <person name="Culotta J."/>
            <person name="Lindsey A.R."/>
        </authorList>
    </citation>
    <scope>NUCLEOTIDE SEQUENCE [LARGE SCALE GENOMIC DNA]</scope>
    <source>
        <strain evidence="6 7">KSX58</strain>
    </source>
</reference>
<evidence type="ECO:0000313" key="6">
    <source>
        <dbReference type="EMBL" id="KAL3400984.1"/>
    </source>
</evidence>
<feature type="domain" description="Rapamycin-insensitive companion of mTOR N-terminal" evidence="4">
    <location>
        <begin position="63"/>
        <end position="435"/>
    </location>
</feature>
<dbReference type="GO" id="GO:0031932">
    <property type="term" value="C:TORC2 complex"/>
    <property type="evidence" value="ECO:0007669"/>
    <property type="project" value="UniProtKB-ARBA"/>
</dbReference>
<dbReference type="Proteomes" id="UP001627154">
    <property type="component" value="Unassembled WGS sequence"/>
</dbReference>
<dbReference type="Pfam" id="PF14668">
    <property type="entry name" value="RICTOR_V"/>
    <property type="match status" value="1"/>
</dbReference>
<feature type="domain" description="Rapamycin-insensitive companion of mTOR middle" evidence="3">
    <location>
        <begin position="513"/>
        <end position="738"/>
    </location>
</feature>
<dbReference type="Pfam" id="PF14663">
    <property type="entry name" value="RasGEF_N_2"/>
    <property type="match status" value="1"/>
</dbReference>
<dbReference type="InterPro" id="IPR029451">
    <property type="entry name" value="RICTOR_M"/>
</dbReference>
<dbReference type="PANTHER" id="PTHR13298">
    <property type="entry name" value="CYTOSOLIC REGULATOR PIANISSIMO"/>
    <property type="match status" value="1"/>
</dbReference>
<dbReference type="PANTHER" id="PTHR13298:SF11">
    <property type="entry name" value="RAPAMYCIN-INSENSITIVE COMPANION OF MTOR"/>
    <property type="match status" value="1"/>
</dbReference>
<dbReference type="Pfam" id="PF14666">
    <property type="entry name" value="RICTOR_M"/>
    <property type="match status" value="1"/>
</dbReference>
<feature type="region of interest" description="Disordered" evidence="2">
    <location>
        <begin position="1590"/>
        <end position="1612"/>
    </location>
</feature>
<evidence type="ECO:0000259" key="3">
    <source>
        <dbReference type="SMART" id="SM01307"/>
    </source>
</evidence>
<feature type="region of interest" description="Disordered" evidence="2">
    <location>
        <begin position="1104"/>
        <end position="1176"/>
    </location>
</feature>
<evidence type="ECO:0000313" key="7">
    <source>
        <dbReference type="Proteomes" id="UP001627154"/>
    </source>
</evidence>
<feature type="compositionally biased region" description="Polar residues" evidence="2">
    <location>
        <begin position="1104"/>
        <end position="1121"/>
    </location>
</feature>
<dbReference type="SMART" id="SM01310">
    <property type="entry name" value="RICTOR_V"/>
    <property type="match status" value="1"/>
</dbReference>
<evidence type="ECO:0000259" key="5">
    <source>
        <dbReference type="SMART" id="SM01310"/>
    </source>
</evidence>
<comment type="similarity">
    <text evidence="1">Belongs to the RICTOR family.</text>
</comment>
<feature type="region of interest" description="Disordered" evidence="2">
    <location>
        <begin position="1636"/>
        <end position="1655"/>
    </location>
</feature>
<dbReference type="SMART" id="SM01307">
    <property type="entry name" value="RICTOR_M"/>
    <property type="match status" value="1"/>
</dbReference>
<feature type="compositionally biased region" description="Polar residues" evidence="2">
    <location>
        <begin position="1326"/>
        <end position="1335"/>
    </location>
</feature>
<dbReference type="SMART" id="SM01303">
    <property type="entry name" value="RasGEF_N_2"/>
    <property type="match status" value="1"/>
</dbReference>